<organism evidence="2 3">
    <name type="scientific">Corchorus capsularis</name>
    <name type="common">Jute</name>
    <dbReference type="NCBI Taxonomy" id="210143"/>
    <lineage>
        <taxon>Eukaryota</taxon>
        <taxon>Viridiplantae</taxon>
        <taxon>Streptophyta</taxon>
        <taxon>Embryophyta</taxon>
        <taxon>Tracheophyta</taxon>
        <taxon>Spermatophyta</taxon>
        <taxon>Magnoliopsida</taxon>
        <taxon>eudicotyledons</taxon>
        <taxon>Gunneridae</taxon>
        <taxon>Pentapetalae</taxon>
        <taxon>rosids</taxon>
        <taxon>malvids</taxon>
        <taxon>Malvales</taxon>
        <taxon>Malvaceae</taxon>
        <taxon>Grewioideae</taxon>
        <taxon>Apeibeae</taxon>
        <taxon>Corchorus</taxon>
    </lineage>
</organism>
<reference evidence="2 3" key="1">
    <citation type="submission" date="2013-09" db="EMBL/GenBank/DDBJ databases">
        <title>Corchorus capsularis genome sequencing.</title>
        <authorList>
            <person name="Alam M."/>
            <person name="Haque M.S."/>
            <person name="Islam M.S."/>
            <person name="Emdad E.M."/>
            <person name="Islam M.M."/>
            <person name="Ahmed B."/>
            <person name="Halim A."/>
            <person name="Hossen Q.M.M."/>
            <person name="Hossain M.Z."/>
            <person name="Ahmed R."/>
            <person name="Khan M.M."/>
            <person name="Islam R."/>
            <person name="Rashid M.M."/>
            <person name="Khan S.A."/>
            <person name="Rahman M.S."/>
            <person name="Alam M."/>
        </authorList>
    </citation>
    <scope>NUCLEOTIDE SEQUENCE [LARGE SCALE GENOMIC DNA]</scope>
    <source>
        <strain evidence="3">cv. CVL-1</strain>
        <tissue evidence="2">Whole seedling</tissue>
    </source>
</reference>
<name>A0A1R3GCN0_COCAP</name>
<dbReference type="InterPro" id="IPR006566">
    <property type="entry name" value="FBD"/>
</dbReference>
<dbReference type="Proteomes" id="UP000188268">
    <property type="component" value="Unassembled WGS sequence"/>
</dbReference>
<comment type="caution">
    <text evidence="2">The sequence shown here is derived from an EMBL/GenBank/DDBJ whole genome shotgun (WGS) entry which is preliminary data.</text>
</comment>
<gene>
    <name evidence="2" type="ORF">CCACVL1_26953</name>
</gene>
<keyword evidence="3" id="KW-1185">Reference proteome</keyword>
<protein>
    <submittedName>
        <fullName evidence="2">F-box/LRR-repeat protein</fullName>
    </submittedName>
</protein>
<dbReference type="AlphaFoldDB" id="A0A1R3GCN0"/>
<sequence length="84" mass="9710">MELVNIDFCEYRRHVHPLLKEVEISGFRNTKAGVALALSLIRNAIALEKMTLKWEWDKESKATKSGQIHEYVRVILLKEIADSD</sequence>
<accession>A0A1R3GCN0</accession>
<evidence type="ECO:0000313" key="3">
    <source>
        <dbReference type="Proteomes" id="UP000188268"/>
    </source>
</evidence>
<dbReference type="Gramene" id="OMO55858">
    <property type="protein sequence ID" value="OMO55858"/>
    <property type="gene ID" value="CCACVL1_26953"/>
</dbReference>
<dbReference type="EMBL" id="AWWV01014557">
    <property type="protein sequence ID" value="OMO55858.1"/>
    <property type="molecule type" value="Genomic_DNA"/>
</dbReference>
<evidence type="ECO:0000259" key="1">
    <source>
        <dbReference type="Pfam" id="PF08387"/>
    </source>
</evidence>
<proteinExistence type="predicted"/>
<feature type="domain" description="FBD" evidence="1">
    <location>
        <begin position="19"/>
        <end position="52"/>
    </location>
</feature>
<evidence type="ECO:0000313" key="2">
    <source>
        <dbReference type="EMBL" id="OMO55858.1"/>
    </source>
</evidence>
<dbReference type="Pfam" id="PF08387">
    <property type="entry name" value="FBD"/>
    <property type="match status" value="1"/>
</dbReference>